<evidence type="ECO:0000256" key="1">
    <source>
        <dbReference type="SAM" id="MobiDB-lite"/>
    </source>
</evidence>
<gene>
    <name evidence="2" type="ORF">EDC91_1446</name>
</gene>
<evidence type="ECO:0000313" key="2">
    <source>
        <dbReference type="EMBL" id="TCN77705.1"/>
    </source>
</evidence>
<feature type="compositionally biased region" description="Basic and acidic residues" evidence="1">
    <location>
        <begin position="12"/>
        <end position="25"/>
    </location>
</feature>
<organism evidence="2 3">
    <name type="scientific">Shewanella fodinae</name>
    <dbReference type="NCBI Taxonomy" id="552357"/>
    <lineage>
        <taxon>Bacteria</taxon>
        <taxon>Pseudomonadati</taxon>
        <taxon>Pseudomonadota</taxon>
        <taxon>Gammaproteobacteria</taxon>
        <taxon>Alteromonadales</taxon>
        <taxon>Shewanellaceae</taxon>
        <taxon>Shewanella</taxon>
    </lineage>
</organism>
<proteinExistence type="predicted"/>
<evidence type="ECO:0000313" key="3">
    <source>
        <dbReference type="Proteomes" id="UP000294832"/>
    </source>
</evidence>
<reference evidence="2 3" key="1">
    <citation type="submission" date="2019-03" db="EMBL/GenBank/DDBJ databases">
        <title>Freshwater and sediment microbial communities from various areas in North America, analyzing microbe dynamics in response to fracking.</title>
        <authorList>
            <person name="Lamendella R."/>
        </authorList>
    </citation>
    <scope>NUCLEOTIDE SEQUENCE [LARGE SCALE GENOMIC DNA]</scope>
    <source>
        <strain evidence="2 3">74A</strain>
    </source>
</reference>
<sequence>MYRKMNRPKPQWLKDKEQAEAKAEQGQEQTDPITPLVDTLSDHPMAGMLSNSETPDAVLSPTYTDPKIFSQEPVTVDLTGFDKPTLLTVRGECDRLLGLMDSDEQGATNVAD</sequence>
<protein>
    <submittedName>
        <fullName evidence="2">Uncharacterized protein</fullName>
    </submittedName>
</protein>
<name>A0A4R2FDA4_9GAMM</name>
<dbReference type="EMBL" id="SLWF01000044">
    <property type="protein sequence ID" value="TCN77705.1"/>
    <property type="molecule type" value="Genomic_DNA"/>
</dbReference>
<keyword evidence="3" id="KW-1185">Reference proteome</keyword>
<dbReference type="RefSeq" id="WP_133040490.1">
    <property type="nucleotide sequence ID" value="NZ_SLWF01000044.1"/>
</dbReference>
<dbReference type="AlphaFoldDB" id="A0A4R2FDA4"/>
<feature type="region of interest" description="Disordered" evidence="1">
    <location>
        <begin position="1"/>
        <end position="59"/>
    </location>
</feature>
<comment type="caution">
    <text evidence="2">The sequence shown here is derived from an EMBL/GenBank/DDBJ whole genome shotgun (WGS) entry which is preliminary data.</text>
</comment>
<dbReference type="Proteomes" id="UP000294832">
    <property type="component" value="Unassembled WGS sequence"/>
</dbReference>
<accession>A0A4R2FDA4</accession>